<sequence>MTGTLPYSVAFMALPVDLPYSSLEHWQGHITRLYRHDLESFIWLLPWAALNYPECLRIDPLHPLLRPWVTGNYETCFRKKCVFLSNVPNFDGSWEKLDHVIFSLLKWTRNEFNDRRDAAMEACHSLRGREKKVWVEKLDCQVFGDIMETIESALEDMNCGAVSTSTYHLLTTPEEFTAIQASHAVSTNTLAVTTTGSTPPDGPAPI</sequence>
<keyword evidence="2" id="KW-1185">Reference proteome</keyword>
<evidence type="ECO:0000313" key="1">
    <source>
        <dbReference type="EMBL" id="CAL1699783.1"/>
    </source>
</evidence>
<gene>
    <name evidence="1" type="ORF">GFSPODELE1_LOCUS2846</name>
</gene>
<proteinExistence type="predicted"/>
<dbReference type="Proteomes" id="UP001497453">
    <property type="component" value="Chromosome 11"/>
</dbReference>
<organism evidence="1 2">
    <name type="scientific">Somion occarium</name>
    <dbReference type="NCBI Taxonomy" id="3059160"/>
    <lineage>
        <taxon>Eukaryota</taxon>
        <taxon>Fungi</taxon>
        <taxon>Dikarya</taxon>
        <taxon>Basidiomycota</taxon>
        <taxon>Agaricomycotina</taxon>
        <taxon>Agaricomycetes</taxon>
        <taxon>Polyporales</taxon>
        <taxon>Cerrenaceae</taxon>
        <taxon>Somion</taxon>
    </lineage>
</organism>
<accession>A0ABP1CVT4</accession>
<dbReference type="EMBL" id="OZ037954">
    <property type="protein sequence ID" value="CAL1699783.1"/>
    <property type="molecule type" value="Genomic_DNA"/>
</dbReference>
<name>A0ABP1CVT4_9APHY</name>
<reference evidence="2" key="1">
    <citation type="submission" date="2024-04" db="EMBL/GenBank/DDBJ databases">
        <authorList>
            <person name="Shaw F."/>
            <person name="Minotto A."/>
        </authorList>
    </citation>
    <scope>NUCLEOTIDE SEQUENCE [LARGE SCALE GENOMIC DNA]</scope>
</reference>
<protein>
    <submittedName>
        <fullName evidence="1">Uncharacterized protein</fullName>
    </submittedName>
</protein>
<evidence type="ECO:0000313" key="2">
    <source>
        <dbReference type="Proteomes" id="UP001497453"/>
    </source>
</evidence>